<sequence length="140" mass="15188">MIRTADITNANPDPRRFHITKGAKVSPGGPLVTHSWDQGKGGGINFLQNLKGERRRRPLSRGHVTTHRADTAKVCAPRSVNTPTSGYEKKETEKAFPKRGSRLTPCPGPASHPPWMTGGHDKPGEGRVSEKSSEEGEEGD</sequence>
<organism evidence="2 3">
    <name type="scientific">Liparis tanakae</name>
    <name type="common">Tanaka's snailfish</name>
    <dbReference type="NCBI Taxonomy" id="230148"/>
    <lineage>
        <taxon>Eukaryota</taxon>
        <taxon>Metazoa</taxon>
        <taxon>Chordata</taxon>
        <taxon>Craniata</taxon>
        <taxon>Vertebrata</taxon>
        <taxon>Euteleostomi</taxon>
        <taxon>Actinopterygii</taxon>
        <taxon>Neopterygii</taxon>
        <taxon>Teleostei</taxon>
        <taxon>Neoteleostei</taxon>
        <taxon>Acanthomorphata</taxon>
        <taxon>Eupercaria</taxon>
        <taxon>Perciformes</taxon>
        <taxon>Cottioidei</taxon>
        <taxon>Cottales</taxon>
        <taxon>Liparidae</taxon>
        <taxon>Liparis</taxon>
    </lineage>
</organism>
<feature type="compositionally biased region" description="Basic and acidic residues" evidence="1">
    <location>
        <begin position="87"/>
        <end position="96"/>
    </location>
</feature>
<dbReference type="Proteomes" id="UP000314294">
    <property type="component" value="Unassembled WGS sequence"/>
</dbReference>
<proteinExistence type="predicted"/>
<keyword evidence="3" id="KW-1185">Reference proteome</keyword>
<feature type="compositionally biased region" description="Basic and acidic residues" evidence="1">
    <location>
        <begin position="119"/>
        <end position="134"/>
    </location>
</feature>
<dbReference type="AlphaFoldDB" id="A0A4Z2FHJ7"/>
<evidence type="ECO:0000313" key="3">
    <source>
        <dbReference type="Proteomes" id="UP000314294"/>
    </source>
</evidence>
<comment type="caution">
    <text evidence="2">The sequence shown here is derived from an EMBL/GenBank/DDBJ whole genome shotgun (WGS) entry which is preliminary data.</text>
</comment>
<dbReference type="EMBL" id="SRLO01001194">
    <property type="protein sequence ID" value="TNN40380.1"/>
    <property type="molecule type" value="Genomic_DNA"/>
</dbReference>
<reference evidence="2 3" key="1">
    <citation type="submission" date="2019-03" db="EMBL/GenBank/DDBJ databases">
        <title>First draft genome of Liparis tanakae, snailfish: a comprehensive survey of snailfish specific genes.</title>
        <authorList>
            <person name="Kim W."/>
            <person name="Song I."/>
            <person name="Jeong J.-H."/>
            <person name="Kim D."/>
            <person name="Kim S."/>
            <person name="Ryu S."/>
            <person name="Song J.Y."/>
            <person name="Lee S.K."/>
        </authorList>
    </citation>
    <scope>NUCLEOTIDE SEQUENCE [LARGE SCALE GENOMIC DNA]</scope>
    <source>
        <tissue evidence="2">Muscle</tissue>
    </source>
</reference>
<protein>
    <submittedName>
        <fullName evidence="2">Uncharacterized protein</fullName>
    </submittedName>
</protein>
<name>A0A4Z2FHJ7_9TELE</name>
<evidence type="ECO:0000313" key="2">
    <source>
        <dbReference type="EMBL" id="TNN40380.1"/>
    </source>
</evidence>
<feature type="region of interest" description="Disordered" evidence="1">
    <location>
        <begin position="76"/>
        <end position="140"/>
    </location>
</feature>
<gene>
    <name evidence="2" type="ORF">EYF80_049448</name>
</gene>
<accession>A0A4Z2FHJ7</accession>
<evidence type="ECO:0000256" key="1">
    <source>
        <dbReference type="SAM" id="MobiDB-lite"/>
    </source>
</evidence>